<keyword evidence="1" id="KW-0472">Membrane</keyword>
<evidence type="ECO:0000313" key="2">
    <source>
        <dbReference type="EMBL" id="KAA8576684.1"/>
    </source>
</evidence>
<comment type="caution">
    <text evidence="2">The sequence shown here is derived from an EMBL/GenBank/DDBJ whole genome shotgun (WGS) entry which is preliminary data.</text>
</comment>
<keyword evidence="1" id="KW-1133">Transmembrane helix</keyword>
<gene>
    <name evidence="2" type="ORF">EYC84_006761</name>
</gene>
<name>A0A5M9K4F1_MONFR</name>
<evidence type="ECO:0000313" key="3">
    <source>
        <dbReference type="Proteomes" id="UP000322873"/>
    </source>
</evidence>
<protein>
    <submittedName>
        <fullName evidence="2">Uncharacterized protein</fullName>
    </submittedName>
</protein>
<keyword evidence="1" id="KW-0812">Transmembrane</keyword>
<sequence>MRQKRRPSIPYLDLLLTLLDHITYFLKLPFSPIHPSVHPSIHLISSHPTHSPTHHPLIHIIISFLLASLQLPSPSSTYHHRLLPPTSYLLPTTYHLPLIIDSTSSSSSSPPPPVPQISLSSPVLGRLNRIVALLNCINCFLSILTHTCLILLRSFRNSSFFKAIVNPID</sequence>
<feature type="transmembrane region" description="Helical" evidence="1">
    <location>
        <begin position="130"/>
        <end position="152"/>
    </location>
</feature>
<reference evidence="2 3" key="1">
    <citation type="submission" date="2019-06" db="EMBL/GenBank/DDBJ databases">
        <title>Genome Sequence of the Brown Rot Fungal Pathogen Monilinia fructicola.</title>
        <authorList>
            <person name="De Miccolis Angelini R.M."/>
            <person name="Landi L."/>
            <person name="Abate D."/>
            <person name="Pollastro S."/>
            <person name="Romanazzi G."/>
            <person name="Faretra F."/>
        </authorList>
    </citation>
    <scope>NUCLEOTIDE SEQUENCE [LARGE SCALE GENOMIC DNA]</scope>
    <source>
        <strain evidence="2 3">Mfrc123</strain>
    </source>
</reference>
<dbReference type="AlphaFoldDB" id="A0A5M9K4F1"/>
<dbReference type="EMBL" id="VICG01000001">
    <property type="protein sequence ID" value="KAA8576684.1"/>
    <property type="molecule type" value="Genomic_DNA"/>
</dbReference>
<dbReference type="Proteomes" id="UP000322873">
    <property type="component" value="Unassembled WGS sequence"/>
</dbReference>
<organism evidence="2 3">
    <name type="scientific">Monilinia fructicola</name>
    <name type="common">Brown rot fungus</name>
    <name type="synonym">Ciboria fructicola</name>
    <dbReference type="NCBI Taxonomy" id="38448"/>
    <lineage>
        <taxon>Eukaryota</taxon>
        <taxon>Fungi</taxon>
        <taxon>Dikarya</taxon>
        <taxon>Ascomycota</taxon>
        <taxon>Pezizomycotina</taxon>
        <taxon>Leotiomycetes</taxon>
        <taxon>Helotiales</taxon>
        <taxon>Sclerotiniaceae</taxon>
        <taxon>Monilinia</taxon>
    </lineage>
</organism>
<proteinExistence type="predicted"/>
<evidence type="ECO:0000256" key="1">
    <source>
        <dbReference type="SAM" id="Phobius"/>
    </source>
</evidence>
<keyword evidence="3" id="KW-1185">Reference proteome</keyword>
<accession>A0A5M9K4F1</accession>